<sequence length="124" mass="14029">MAVILTTEHSVNWSSEQPVYTIKSDSYYSNQATVAGFRVLQCTPLAVKHWAETVAVVWINLKLVGPGVDECYSWNCALIARHGSSVDCRNAVVQAQRHPTACFHIRTRFLLLVTRYFNCRSQLI</sequence>
<keyword evidence="3" id="KW-1185">Reference proteome</keyword>
<dbReference type="EnsemblPlants" id="Pp3c12_24140V3.2">
    <property type="protein sequence ID" value="Pp3c12_24140V3.2"/>
    <property type="gene ID" value="Pp3c12_24140"/>
</dbReference>
<proteinExistence type="predicted"/>
<accession>A0A2K1JS05</accession>
<dbReference type="EMBL" id="ABEU02000012">
    <property type="protein sequence ID" value="PNR44313.1"/>
    <property type="molecule type" value="Genomic_DNA"/>
</dbReference>
<dbReference type="Gramene" id="Pp3c12_24140V3.1">
    <property type="protein sequence ID" value="Pp3c12_24140V3.1"/>
    <property type="gene ID" value="Pp3c12_24140"/>
</dbReference>
<gene>
    <name evidence="2" type="primary">LOC112289460</name>
    <name evidence="1" type="ORF">PHYPA_016697</name>
</gene>
<reference evidence="1 3" key="1">
    <citation type="journal article" date="2008" name="Science">
        <title>The Physcomitrella genome reveals evolutionary insights into the conquest of land by plants.</title>
        <authorList>
            <person name="Rensing S."/>
            <person name="Lang D."/>
            <person name="Zimmer A."/>
            <person name="Terry A."/>
            <person name="Salamov A."/>
            <person name="Shapiro H."/>
            <person name="Nishiyama T."/>
            <person name="Perroud P.-F."/>
            <person name="Lindquist E."/>
            <person name="Kamisugi Y."/>
            <person name="Tanahashi T."/>
            <person name="Sakakibara K."/>
            <person name="Fujita T."/>
            <person name="Oishi K."/>
            <person name="Shin-I T."/>
            <person name="Kuroki Y."/>
            <person name="Toyoda A."/>
            <person name="Suzuki Y."/>
            <person name="Hashimoto A."/>
            <person name="Yamaguchi K."/>
            <person name="Sugano A."/>
            <person name="Kohara Y."/>
            <person name="Fujiyama A."/>
            <person name="Anterola A."/>
            <person name="Aoki S."/>
            <person name="Ashton N."/>
            <person name="Barbazuk W.B."/>
            <person name="Barker E."/>
            <person name="Bennetzen J."/>
            <person name="Bezanilla M."/>
            <person name="Blankenship R."/>
            <person name="Cho S.H."/>
            <person name="Dutcher S."/>
            <person name="Estelle M."/>
            <person name="Fawcett J.A."/>
            <person name="Gundlach H."/>
            <person name="Hanada K."/>
            <person name="Heyl A."/>
            <person name="Hicks K.A."/>
            <person name="Hugh J."/>
            <person name="Lohr M."/>
            <person name="Mayer K."/>
            <person name="Melkozernov A."/>
            <person name="Murata T."/>
            <person name="Nelson D."/>
            <person name="Pils B."/>
            <person name="Prigge M."/>
            <person name="Reiss B."/>
            <person name="Renner T."/>
            <person name="Rombauts S."/>
            <person name="Rushton P."/>
            <person name="Sanderfoot A."/>
            <person name="Schween G."/>
            <person name="Shiu S.-H."/>
            <person name="Stueber K."/>
            <person name="Theodoulou F.L."/>
            <person name="Tu H."/>
            <person name="Van de Peer Y."/>
            <person name="Verrier P.J."/>
            <person name="Waters E."/>
            <person name="Wood A."/>
            <person name="Yang L."/>
            <person name="Cove D."/>
            <person name="Cuming A."/>
            <person name="Hasebe M."/>
            <person name="Lucas S."/>
            <person name="Mishler D.B."/>
            <person name="Reski R."/>
            <person name="Grigoriev I."/>
            <person name="Quatrano R.S."/>
            <person name="Boore J.L."/>
        </authorList>
    </citation>
    <scope>NUCLEOTIDE SEQUENCE [LARGE SCALE GENOMIC DNA]</scope>
    <source>
        <strain evidence="2 3">cv. Gransden 2004</strain>
    </source>
</reference>
<dbReference type="PaxDb" id="3218-PP1S118_22V6.1"/>
<dbReference type="EnsemblPlants" id="Pp3c12_24140V3.1">
    <property type="protein sequence ID" value="Pp3c12_24140V3.1"/>
    <property type="gene ID" value="Pp3c12_24140"/>
</dbReference>
<evidence type="ECO:0000313" key="3">
    <source>
        <dbReference type="Proteomes" id="UP000006727"/>
    </source>
</evidence>
<dbReference type="Proteomes" id="UP000006727">
    <property type="component" value="Chromosome 12"/>
</dbReference>
<reference evidence="1 3" key="2">
    <citation type="journal article" date="2018" name="Plant J.">
        <title>The Physcomitrella patens chromosome-scale assembly reveals moss genome structure and evolution.</title>
        <authorList>
            <person name="Lang D."/>
            <person name="Ullrich K.K."/>
            <person name="Murat F."/>
            <person name="Fuchs J."/>
            <person name="Jenkins J."/>
            <person name="Haas F.B."/>
            <person name="Piednoel M."/>
            <person name="Gundlach H."/>
            <person name="Van Bel M."/>
            <person name="Meyberg R."/>
            <person name="Vives C."/>
            <person name="Morata J."/>
            <person name="Symeonidi A."/>
            <person name="Hiss M."/>
            <person name="Muchero W."/>
            <person name="Kamisugi Y."/>
            <person name="Saleh O."/>
            <person name="Blanc G."/>
            <person name="Decker E.L."/>
            <person name="van Gessel N."/>
            <person name="Grimwood J."/>
            <person name="Hayes R.D."/>
            <person name="Graham S.W."/>
            <person name="Gunter L.E."/>
            <person name="McDaniel S.F."/>
            <person name="Hoernstein S.N.W."/>
            <person name="Larsson A."/>
            <person name="Li F.W."/>
            <person name="Perroud P.F."/>
            <person name="Phillips J."/>
            <person name="Ranjan P."/>
            <person name="Rokshar D.S."/>
            <person name="Rothfels C.J."/>
            <person name="Schneider L."/>
            <person name="Shu S."/>
            <person name="Stevenson D.W."/>
            <person name="Thummler F."/>
            <person name="Tillich M."/>
            <person name="Villarreal Aguilar J.C."/>
            <person name="Widiez T."/>
            <person name="Wong G.K."/>
            <person name="Wymore A."/>
            <person name="Zhang Y."/>
            <person name="Zimmer A.D."/>
            <person name="Quatrano R.S."/>
            <person name="Mayer K.F.X."/>
            <person name="Goodstein D."/>
            <person name="Casacuberta J.M."/>
            <person name="Vandepoele K."/>
            <person name="Reski R."/>
            <person name="Cuming A.C."/>
            <person name="Tuskan G.A."/>
            <person name="Maumus F."/>
            <person name="Salse J."/>
            <person name="Schmutz J."/>
            <person name="Rensing S.A."/>
        </authorList>
    </citation>
    <scope>NUCLEOTIDE SEQUENCE [LARGE SCALE GENOMIC DNA]</scope>
    <source>
        <strain evidence="2 3">cv. Gransden 2004</strain>
    </source>
</reference>
<protein>
    <submittedName>
        <fullName evidence="1 2">Uncharacterized protein</fullName>
    </submittedName>
</protein>
<reference evidence="2" key="3">
    <citation type="submission" date="2020-12" db="UniProtKB">
        <authorList>
            <consortium name="EnsemblPlants"/>
        </authorList>
    </citation>
    <scope>IDENTIFICATION</scope>
</reference>
<evidence type="ECO:0000313" key="2">
    <source>
        <dbReference type="EnsemblPlants" id="Pp3c12_24140V3.1"/>
    </source>
</evidence>
<organism evidence="1">
    <name type="scientific">Physcomitrium patens</name>
    <name type="common">Spreading-leaved earth moss</name>
    <name type="synonym">Physcomitrella patens</name>
    <dbReference type="NCBI Taxonomy" id="3218"/>
    <lineage>
        <taxon>Eukaryota</taxon>
        <taxon>Viridiplantae</taxon>
        <taxon>Streptophyta</taxon>
        <taxon>Embryophyta</taxon>
        <taxon>Bryophyta</taxon>
        <taxon>Bryophytina</taxon>
        <taxon>Bryopsida</taxon>
        <taxon>Funariidae</taxon>
        <taxon>Funariales</taxon>
        <taxon>Funariaceae</taxon>
        <taxon>Physcomitrium</taxon>
    </lineage>
</organism>
<dbReference type="Gramene" id="Pp3c12_24140V3.2">
    <property type="protein sequence ID" value="Pp3c12_24140V3.2"/>
    <property type="gene ID" value="Pp3c12_24140"/>
</dbReference>
<evidence type="ECO:0000313" key="1">
    <source>
        <dbReference type="EMBL" id="PNR44313.1"/>
    </source>
</evidence>
<name>A0A2K1JS05_PHYPA</name>
<dbReference type="AlphaFoldDB" id="A0A2K1JS05"/>
<dbReference type="RefSeq" id="XP_024390467.1">
    <property type="nucleotide sequence ID" value="XM_024534699.2"/>
</dbReference>
<dbReference type="GeneID" id="112289460"/>